<dbReference type="PANTHER" id="PTHR43981">
    <property type="entry name" value="ENOYL-[ACYL-CARRIER-PROTEIN] REDUCTASE, MITOCHONDRIAL"/>
    <property type="match status" value="1"/>
</dbReference>
<dbReference type="GO" id="GO:0006631">
    <property type="term" value="P:fatty acid metabolic process"/>
    <property type="evidence" value="ECO:0007669"/>
    <property type="project" value="TreeGrafter"/>
</dbReference>
<reference evidence="3 4" key="1">
    <citation type="submission" date="2019-09" db="EMBL/GenBank/DDBJ databases">
        <title>A chromosome-level genome assembly of the Chinese tupelo Nyssa sinensis.</title>
        <authorList>
            <person name="Yang X."/>
            <person name="Kang M."/>
            <person name="Yang Y."/>
            <person name="Xiong H."/>
            <person name="Wang M."/>
            <person name="Zhang Z."/>
            <person name="Wang Z."/>
            <person name="Wu H."/>
            <person name="Ma T."/>
            <person name="Liu J."/>
            <person name="Xi Z."/>
        </authorList>
    </citation>
    <scope>NUCLEOTIDE SEQUENCE [LARGE SCALE GENOMIC DNA]</scope>
    <source>
        <strain evidence="3">J267</strain>
        <tissue evidence="3">Leaf</tissue>
    </source>
</reference>
<dbReference type="InterPro" id="IPR036291">
    <property type="entry name" value="NAD(P)-bd_dom_sf"/>
</dbReference>
<accession>A0A5J5AHA7</accession>
<dbReference type="Proteomes" id="UP000325577">
    <property type="component" value="Linkage Group LG20"/>
</dbReference>
<dbReference type="SUPFAM" id="SSF51735">
    <property type="entry name" value="NAD(P)-binding Rossmann-fold domains"/>
    <property type="match status" value="1"/>
</dbReference>
<dbReference type="AlphaFoldDB" id="A0A5J5AHA7"/>
<gene>
    <name evidence="3" type="ORF">F0562_034291</name>
</gene>
<name>A0A5J5AHA7_9ASTE</name>
<evidence type="ECO:0000313" key="4">
    <source>
        <dbReference type="Proteomes" id="UP000325577"/>
    </source>
</evidence>
<keyword evidence="4" id="KW-1185">Reference proteome</keyword>
<keyword evidence="2" id="KW-0560">Oxidoreductase</keyword>
<protein>
    <recommendedName>
        <fullName evidence="5">Alcohol dehydrogenase-like C-terminal domain-containing protein</fullName>
    </recommendedName>
</protein>
<proteinExistence type="predicted"/>
<keyword evidence="1" id="KW-0521">NADP</keyword>
<dbReference type="EMBL" id="CM018044">
    <property type="protein sequence ID" value="KAA8529609.1"/>
    <property type="molecule type" value="Genomic_DNA"/>
</dbReference>
<evidence type="ECO:0000256" key="1">
    <source>
        <dbReference type="ARBA" id="ARBA00022857"/>
    </source>
</evidence>
<dbReference type="GO" id="GO:0005739">
    <property type="term" value="C:mitochondrion"/>
    <property type="evidence" value="ECO:0007669"/>
    <property type="project" value="TreeGrafter"/>
</dbReference>
<dbReference type="InterPro" id="IPR051034">
    <property type="entry name" value="Mito_Enoyl-ACP_Reductase"/>
</dbReference>
<evidence type="ECO:0000313" key="3">
    <source>
        <dbReference type="EMBL" id="KAA8529609.1"/>
    </source>
</evidence>
<sequence length="225" mass="24601">MQSFRRLIAVAHNHCAGIRSFSTSDSASLRKNVASLLDSLSVKPGGALVHNCGDSEIGKVVIQLAKERKLQTISIIEDKPGTPDTIEELKALGGDIVVPESYTKTWYMKRLANELNPSAGLNFSDGYQATAVCKAGARKPIEWSAFLNGEETESSGHIHKGSKVLLHECKSILLLKRQCSIVGSNANKSSLSNNEITLTNYRDIPCVFRKNTIRITRKIPIIVVI</sequence>
<evidence type="ECO:0000256" key="2">
    <source>
        <dbReference type="ARBA" id="ARBA00023002"/>
    </source>
</evidence>
<dbReference type="Gene3D" id="3.40.50.720">
    <property type="entry name" value="NAD(P)-binding Rossmann-like Domain"/>
    <property type="match status" value="1"/>
</dbReference>
<evidence type="ECO:0008006" key="5">
    <source>
        <dbReference type="Google" id="ProtNLM"/>
    </source>
</evidence>
<dbReference type="PANTHER" id="PTHR43981:SF6">
    <property type="entry name" value="ALCOHOL DEHYDROGENASE-LIKE C-TERMINAL DOMAIN-CONTAINING PROTEIN"/>
    <property type="match status" value="1"/>
</dbReference>
<dbReference type="GO" id="GO:0016491">
    <property type="term" value="F:oxidoreductase activity"/>
    <property type="evidence" value="ECO:0007669"/>
    <property type="project" value="UniProtKB-KW"/>
</dbReference>
<organism evidence="3 4">
    <name type="scientific">Nyssa sinensis</name>
    <dbReference type="NCBI Taxonomy" id="561372"/>
    <lineage>
        <taxon>Eukaryota</taxon>
        <taxon>Viridiplantae</taxon>
        <taxon>Streptophyta</taxon>
        <taxon>Embryophyta</taxon>
        <taxon>Tracheophyta</taxon>
        <taxon>Spermatophyta</taxon>
        <taxon>Magnoliopsida</taxon>
        <taxon>eudicotyledons</taxon>
        <taxon>Gunneridae</taxon>
        <taxon>Pentapetalae</taxon>
        <taxon>asterids</taxon>
        <taxon>Cornales</taxon>
        <taxon>Nyssaceae</taxon>
        <taxon>Nyssa</taxon>
    </lineage>
</organism>
<dbReference type="OrthoDB" id="7482721at2759"/>